<dbReference type="PATRIC" id="fig|272621.13.peg.95"/>
<keyword evidence="3" id="KW-1185">Reference proteome</keyword>
<evidence type="ECO:0000313" key="2">
    <source>
        <dbReference type="EMBL" id="AAV42001.1"/>
    </source>
</evidence>
<feature type="domain" description="Core" evidence="1">
    <location>
        <begin position="9"/>
        <end position="117"/>
    </location>
</feature>
<accession>Q5FMS3</accession>
<gene>
    <name evidence="2" type="ordered locus">LBA0100</name>
</gene>
<reference evidence="2 3" key="1">
    <citation type="journal article" date="2005" name="Proc. Natl. Acad. Sci. U.S.A.">
        <title>Complete genome sequence of the probiotic lactic acid bacterium Lactobacillus acidophilus NCFM.</title>
        <authorList>
            <person name="Altermann E."/>
            <person name="Russell W.M."/>
            <person name="Azcarate-Peril M.A."/>
            <person name="Barrangou R."/>
            <person name="Buck B.L."/>
            <person name="McAuliffe O."/>
            <person name="Souther N."/>
            <person name="Dobson A."/>
            <person name="Duong T."/>
            <person name="Callanan M."/>
            <person name="Lick S."/>
            <person name="Hamrick A."/>
            <person name="Cano R."/>
            <person name="Klaenhammer T.R."/>
        </authorList>
    </citation>
    <scope>NUCLEOTIDE SEQUENCE [LARGE SCALE GENOMIC DNA]</scope>
    <source>
        <strain evidence="3">ATCC 700396 / NCK56 / N2 / NCFM</strain>
    </source>
</reference>
<dbReference type="Gene3D" id="2.60.300.12">
    <property type="entry name" value="HesB-like domain"/>
    <property type="match status" value="1"/>
</dbReference>
<dbReference type="OrthoDB" id="2187371at2"/>
<evidence type="ECO:0000313" key="3">
    <source>
        <dbReference type="Proteomes" id="UP000006381"/>
    </source>
</evidence>
<dbReference type="Proteomes" id="UP000006381">
    <property type="component" value="Chromosome"/>
</dbReference>
<dbReference type="HOGENOM" id="CLU_141575_1_1_9"/>
<dbReference type="eggNOG" id="ENOG50341CT">
    <property type="taxonomic scope" value="Bacteria"/>
</dbReference>
<dbReference type="BioCyc" id="LACI272621:G1G49-100-MONOMER"/>
<proteinExistence type="predicted"/>
<dbReference type="SUPFAM" id="SSF89360">
    <property type="entry name" value="HesB-like domain"/>
    <property type="match status" value="1"/>
</dbReference>
<dbReference type="Pfam" id="PF01521">
    <property type="entry name" value="Fe-S_biosyn"/>
    <property type="match status" value="1"/>
</dbReference>
<sequence length="135" mass="14899">MNMTEKTISINIKPDAKEVIEKNNPDNKILLLALNDGSNKYSKLGGTCTIGANFQFVVLDEKDPKYDIKVDNNVGFDLWTSSDELSFFEDGLVVNARNSTLSLSDNSGTLDGAVSVEQYVPQKLTKKEMQEGKTC</sequence>
<name>Q5FMS3_LACAC</name>
<dbReference type="AlphaFoldDB" id="Q5FMS3"/>
<protein>
    <recommendedName>
        <fullName evidence="1">Core domain-containing protein</fullName>
    </recommendedName>
</protein>
<dbReference type="InterPro" id="IPR035903">
    <property type="entry name" value="HesB-like_dom_sf"/>
</dbReference>
<dbReference type="KEGG" id="lac:LBA0100"/>
<dbReference type="InterPro" id="IPR000361">
    <property type="entry name" value="ATAP_core_dom"/>
</dbReference>
<dbReference type="EMBL" id="CP000033">
    <property type="protein sequence ID" value="AAV42001.1"/>
    <property type="molecule type" value="Genomic_DNA"/>
</dbReference>
<dbReference type="STRING" id="272621.LBA0100"/>
<organism evidence="3">
    <name type="scientific">Lactobacillus acidophilus (strain ATCC 700396 / NCK56 / N2 / NCFM)</name>
    <dbReference type="NCBI Taxonomy" id="272621"/>
    <lineage>
        <taxon>Bacteria</taxon>
        <taxon>Bacillati</taxon>
        <taxon>Bacillota</taxon>
        <taxon>Bacilli</taxon>
        <taxon>Lactobacillales</taxon>
        <taxon>Lactobacillaceae</taxon>
        <taxon>Lactobacillus</taxon>
    </lineage>
</organism>
<evidence type="ECO:0000259" key="1">
    <source>
        <dbReference type="Pfam" id="PF01521"/>
    </source>
</evidence>